<name>A0A4R5QNQ1_9PROT</name>
<organism evidence="3 4">
    <name type="scientific">Dankookia rubra</name>
    <dbReference type="NCBI Taxonomy" id="1442381"/>
    <lineage>
        <taxon>Bacteria</taxon>
        <taxon>Pseudomonadati</taxon>
        <taxon>Pseudomonadota</taxon>
        <taxon>Alphaproteobacteria</taxon>
        <taxon>Acetobacterales</taxon>
        <taxon>Roseomonadaceae</taxon>
        <taxon>Dankookia</taxon>
    </lineage>
</organism>
<comment type="similarity">
    <text evidence="1">Belongs to the aldolase class II family.</text>
</comment>
<dbReference type="PANTHER" id="PTHR10672">
    <property type="entry name" value="ADDUCIN"/>
    <property type="match status" value="1"/>
</dbReference>
<evidence type="ECO:0000313" key="3">
    <source>
        <dbReference type="EMBL" id="TDH64337.1"/>
    </source>
</evidence>
<evidence type="ECO:0000313" key="4">
    <source>
        <dbReference type="Proteomes" id="UP000295096"/>
    </source>
</evidence>
<dbReference type="InterPro" id="IPR001303">
    <property type="entry name" value="Aldolase_II/adducin_N"/>
</dbReference>
<dbReference type="InterPro" id="IPR036409">
    <property type="entry name" value="Aldolase_II/adducin_N_sf"/>
</dbReference>
<dbReference type="GO" id="GO:0051015">
    <property type="term" value="F:actin filament binding"/>
    <property type="evidence" value="ECO:0007669"/>
    <property type="project" value="TreeGrafter"/>
</dbReference>
<evidence type="ECO:0000259" key="2">
    <source>
        <dbReference type="SMART" id="SM01007"/>
    </source>
</evidence>
<feature type="domain" description="Class II aldolase/adducin N-terminal" evidence="2">
    <location>
        <begin position="22"/>
        <end position="207"/>
    </location>
</feature>
<dbReference type="InterPro" id="IPR051017">
    <property type="entry name" value="Aldolase-II_Adducin_sf"/>
</dbReference>
<dbReference type="Proteomes" id="UP000295096">
    <property type="component" value="Unassembled WGS sequence"/>
</dbReference>
<dbReference type="Gene3D" id="3.40.225.10">
    <property type="entry name" value="Class II aldolase/adducin N-terminal domain"/>
    <property type="match status" value="1"/>
</dbReference>
<dbReference type="OrthoDB" id="5291399at2"/>
<evidence type="ECO:0000256" key="1">
    <source>
        <dbReference type="ARBA" id="ARBA00037961"/>
    </source>
</evidence>
<accession>A0A4R5QNQ1</accession>
<comment type="caution">
    <text evidence="3">The sequence shown here is derived from an EMBL/GenBank/DDBJ whole genome shotgun (WGS) entry which is preliminary data.</text>
</comment>
<sequence length="259" mass="28593">MNVAASPAALRNCSDAEWQVRCDLAALYRLCGHHKWTDWIFTHISARVPGPEHHFLLNRYGVMHDEMRASDLVKIDIDGNPVDEPGWDGRSELVNKAGFVIHSAVHAARDDAHFVIHTHTRDGIAVSAQKDGLLPISQHAMKYYGHLAYHGYEGIALDEDERVRLVADLGHHNAMILRNHGILVCGPTAAHAYDELYTLERACSAQIAAMSGGAELVFPPKEVCERAAAQFRRPGGDHVRAIAWAAALRLIEGGTDYRS</sequence>
<dbReference type="EMBL" id="SMSJ01000002">
    <property type="protein sequence ID" value="TDH64337.1"/>
    <property type="molecule type" value="Genomic_DNA"/>
</dbReference>
<protein>
    <submittedName>
        <fullName evidence="3">Class II aldolase/adducin family protein</fullName>
    </submittedName>
</protein>
<dbReference type="SMART" id="SM01007">
    <property type="entry name" value="Aldolase_II"/>
    <property type="match status" value="1"/>
</dbReference>
<reference evidence="3 4" key="1">
    <citation type="journal article" date="2016" name="J. Microbiol.">
        <title>Dankookia rubra gen. nov., sp. nov., an alphaproteobacterium isolated from sediment of a shallow stream.</title>
        <authorList>
            <person name="Kim W.H."/>
            <person name="Kim D.H."/>
            <person name="Kang K."/>
            <person name="Ahn T.Y."/>
        </authorList>
    </citation>
    <scope>NUCLEOTIDE SEQUENCE [LARGE SCALE GENOMIC DNA]</scope>
    <source>
        <strain evidence="3 4">JCM30602</strain>
    </source>
</reference>
<keyword evidence="4" id="KW-1185">Reference proteome</keyword>
<dbReference type="NCBIfam" id="NF005451">
    <property type="entry name" value="PRK07044.1"/>
    <property type="match status" value="1"/>
</dbReference>
<dbReference type="SUPFAM" id="SSF53639">
    <property type="entry name" value="AraD/HMP-PK domain-like"/>
    <property type="match status" value="1"/>
</dbReference>
<dbReference type="RefSeq" id="WP_133287102.1">
    <property type="nucleotide sequence ID" value="NZ_SMSJ01000002.1"/>
</dbReference>
<dbReference type="PANTHER" id="PTHR10672:SF3">
    <property type="entry name" value="PROTEIN HU-LI TAI SHAO"/>
    <property type="match status" value="1"/>
</dbReference>
<dbReference type="AlphaFoldDB" id="A0A4R5QNQ1"/>
<gene>
    <name evidence="3" type="ORF">E2C06_03095</name>
</gene>
<dbReference type="GO" id="GO:0005856">
    <property type="term" value="C:cytoskeleton"/>
    <property type="evidence" value="ECO:0007669"/>
    <property type="project" value="TreeGrafter"/>
</dbReference>
<proteinExistence type="inferred from homology"/>
<dbReference type="Pfam" id="PF00596">
    <property type="entry name" value="Aldolase_II"/>
    <property type="match status" value="1"/>
</dbReference>